<dbReference type="EMBL" id="OV651834">
    <property type="protein sequence ID" value="CAH1107561.1"/>
    <property type="molecule type" value="Genomic_DNA"/>
</dbReference>
<sequence>MLSQLKRSIPDLRLHKTHQPLIAQSTPPSSHRIRTIRRQSSIGAYHHQDPTPTTAHHQTASLQTQHITGPLSSSTSYYTNSPSPPHVGDANGTQVQETLVPLDSAIHIQHSTMDSHSDNLVISRSLLEHINNKLDHLSKRVTSLESTLATDVKTILSLLQAHQQPSSSEVSTVKQEMPEYENLAIDPCRTRYTFQRSVSEPKPISRNHSQVLHRFASFNKAFDFEKGIEPSWAECLLPKDKEKEEKTAPIAKLESLDELDLESPLGSPKKSKK</sequence>
<evidence type="ECO:0000313" key="2">
    <source>
        <dbReference type="EMBL" id="CAH1107561.1"/>
    </source>
</evidence>
<evidence type="ECO:0000256" key="1">
    <source>
        <dbReference type="SAM" id="MobiDB-lite"/>
    </source>
</evidence>
<feature type="region of interest" description="Disordered" evidence="1">
    <location>
        <begin position="237"/>
        <end position="273"/>
    </location>
</feature>
<keyword evidence="3" id="KW-1185">Reference proteome</keyword>
<feature type="compositionally biased region" description="Polar residues" evidence="1">
    <location>
        <begin position="50"/>
        <end position="63"/>
    </location>
</feature>
<dbReference type="Proteomes" id="UP001153636">
    <property type="component" value="Chromosome 22"/>
</dbReference>
<reference evidence="2" key="1">
    <citation type="submission" date="2022-01" db="EMBL/GenBank/DDBJ databases">
        <authorList>
            <person name="King R."/>
        </authorList>
    </citation>
    <scope>NUCLEOTIDE SEQUENCE</scope>
</reference>
<dbReference type="AlphaFoldDB" id="A0A9P0D0D3"/>
<feature type="region of interest" description="Disordered" evidence="1">
    <location>
        <begin position="68"/>
        <end position="92"/>
    </location>
</feature>
<dbReference type="OrthoDB" id="432483at2759"/>
<protein>
    <submittedName>
        <fullName evidence="2">Uncharacterized protein</fullName>
    </submittedName>
</protein>
<organism evidence="2 3">
    <name type="scientific">Psylliodes chrysocephalus</name>
    <dbReference type="NCBI Taxonomy" id="3402493"/>
    <lineage>
        <taxon>Eukaryota</taxon>
        <taxon>Metazoa</taxon>
        <taxon>Ecdysozoa</taxon>
        <taxon>Arthropoda</taxon>
        <taxon>Hexapoda</taxon>
        <taxon>Insecta</taxon>
        <taxon>Pterygota</taxon>
        <taxon>Neoptera</taxon>
        <taxon>Endopterygota</taxon>
        <taxon>Coleoptera</taxon>
        <taxon>Polyphaga</taxon>
        <taxon>Cucujiformia</taxon>
        <taxon>Chrysomeloidea</taxon>
        <taxon>Chrysomelidae</taxon>
        <taxon>Galerucinae</taxon>
        <taxon>Alticini</taxon>
        <taxon>Psylliodes</taxon>
    </lineage>
</organism>
<accession>A0A9P0D0D3</accession>
<proteinExistence type="predicted"/>
<feature type="compositionally biased region" description="Low complexity" evidence="1">
    <location>
        <begin position="72"/>
        <end position="81"/>
    </location>
</feature>
<feature type="region of interest" description="Disordered" evidence="1">
    <location>
        <begin position="44"/>
        <end position="63"/>
    </location>
</feature>
<feature type="compositionally biased region" description="Basic and acidic residues" evidence="1">
    <location>
        <begin position="237"/>
        <end position="247"/>
    </location>
</feature>
<name>A0A9P0D0D3_9CUCU</name>
<gene>
    <name evidence="2" type="ORF">PSYICH_LOCUS8233</name>
</gene>
<evidence type="ECO:0000313" key="3">
    <source>
        <dbReference type="Proteomes" id="UP001153636"/>
    </source>
</evidence>